<comment type="subcellular location">
    <subcellularLocation>
        <location evidence="1">Membrane</location>
        <topology evidence="1">Multi-pass membrane protein</topology>
    </subcellularLocation>
</comment>
<keyword evidence="6" id="KW-0915">Sodium</keyword>
<keyword evidence="9 11" id="KW-0739">Sodium transport</keyword>
<protein>
    <submittedName>
        <fullName evidence="14">Uncharacterized protein</fullName>
    </submittedName>
</protein>
<feature type="compositionally biased region" description="Polar residues" evidence="12">
    <location>
        <begin position="1"/>
        <end position="26"/>
    </location>
</feature>
<evidence type="ECO:0000313" key="14">
    <source>
        <dbReference type="EMBL" id="KAK2151874.1"/>
    </source>
</evidence>
<keyword evidence="3 11" id="KW-0894">Sodium channel</keyword>
<dbReference type="PRINTS" id="PR01078">
    <property type="entry name" value="AMINACHANNEL"/>
</dbReference>
<proteinExistence type="inferred from homology"/>
<evidence type="ECO:0000256" key="2">
    <source>
        <dbReference type="ARBA" id="ARBA00022448"/>
    </source>
</evidence>
<evidence type="ECO:0000256" key="13">
    <source>
        <dbReference type="SAM" id="Phobius"/>
    </source>
</evidence>
<dbReference type="EMBL" id="JAODUO010002544">
    <property type="protein sequence ID" value="KAK2151874.1"/>
    <property type="molecule type" value="Genomic_DNA"/>
</dbReference>
<evidence type="ECO:0000313" key="15">
    <source>
        <dbReference type="Proteomes" id="UP001209878"/>
    </source>
</evidence>
<evidence type="ECO:0000256" key="8">
    <source>
        <dbReference type="ARBA" id="ARBA00023136"/>
    </source>
</evidence>
<evidence type="ECO:0000256" key="7">
    <source>
        <dbReference type="ARBA" id="ARBA00023065"/>
    </source>
</evidence>
<evidence type="ECO:0000256" key="5">
    <source>
        <dbReference type="ARBA" id="ARBA00022989"/>
    </source>
</evidence>
<evidence type="ECO:0000256" key="1">
    <source>
        <dbReference type="ARBA" id="ARBA00004141"/>
    </source>
</evidence>
<evidence type="ECO:0000256" key="9">
    <source>
        <dbReference type="ARBA" id="ARBA00023201"/>
    </source>
</evidence>
<feature type="region of interest" description="Disordered" evidence="12">
    <location>
        <begin position="1"/>
        <end position="37"/>
    </location>
</feature>
<dbReference type="Gene3D" id="1.10.287.820">
    <property type="entry name" value="Acid-sensing ion channel domain"/>
    <property type="match status" value="1"/>
</dbReference>
<dbReference type="Gene3D" id="1.10.287.770">
    <property type="entry name" value="YojJ-like"/>
    <property type="match status" value="1"/>
</dbReference>
<accession>A0AAD9JFB2</accession>
<dbReference type="GO" id="GO:0005886">
    <property type="term" value="C:plasma membrane"/>
    <property type="evidence" value="ECO:0007669"/>
    <property type="project" value="TreeGrafter"/>
</dbReference>
<evidence type="ECO:0000256" key="3">
    <source>
        <dbReference type="ARBA" id="ARBA00022461"/>
    </source>
</evidence>
<dbReference type="Pfam" id="PF00858">
    <property type="entry name" value="ASC"/>
    <property type="match status" value="1"/>
</dbReference>
<dbReference type="PANTHER" id="PTHR11690">
    <property type="entry name" value="AMILORIDE-SENSITIVE SODIUM CHANNEL-RELATED"/>
    <property type="match status" value="1"/>
</dbReference>
<dbReference type="GO" id="GO:0015280">
    <property type="term" value="F:ligand-gated sodium channel activity"/>
    <property type="evidence" value="ECO:0007669"/>
    <property type="project" value="TreeGrafter"/>
</dbReference>
<reference evidence="14" key="1">
    <citation type="journal article" date="2023" name="Mol. Biol. Evol.">
        <title>Third-Generation Sequencing Reveals the Adaptive Role of the Epigenome in Three Deep-Sea Polychaetes.</title>
        <authorList>
            <person name="Perez M."/>
            <person name="Aroh O."/>
            <person name="Sun Y."/>
            <person name="Lan Y."/>
            <person name="Juniper S.K."/>
            <person name="Young C.R."/>
            <person name="Angers B."/>
            <person name="Qian P.Y."/>
        </authorList>
    </citation>
    <scope>NUCLEOTIDE SEQUENCE</scope>
    <source>
        <strain evidence="14">R07B-5</strain>
    </source>
</reference>
<evidence type="ECO:0000256" key="4">
    <source>
        <dbReference type="ARBA" id="ARBA00022692"/>
    </source>
</evidence>
<keyword evidence="2 11" id="KW-0813">Transport</keyword>
<evidence type="ECO:0000256" key="10">
    <source>
        <dbReference type="ARBA" id="ARBA00023303"/>
    </source>
</evidence>
<comment type="similarity">
    <text evidence="11">Belongs to the amiloride-sensitive sodium channel (TC 1.A.6) family.</text>
</comment>
<keyword evidence="8 13" id="KW-0472">Membrane</keyword>
<keyword evidence="4 11" id="KW-0812">Transmembrane</keyword>
<evidence type="ECO:0000256" key="11">
    <source>
        <dbReference type="RuleBase" id="RU000679"/>
    </source>
</evidence>
<name>A0AAD9JFB2_RIDPI</name>
<keyword evidence="5 13" id="KW-1133">Transmembrane helix</keyword>
<feature type="transmembrane region" description="Helical" evidence="13">
    <location>
        <begin position="70"/>
        <end position="86"/>
    </location>
</feature>
<dbReference type="AlphaFoldDB" id="A0AAD9JFB2"/>
<sequence length="535" mass="60907">MEDTRSTNQTQESQLSENPTLVTSLQHGDAGDETTESSKHWGRAFRNFCETTTFHGLRNITETSHVSRRILWLVIVLSSTAMFAWQCHDFIGHYLSRPVRWKISMSQQQPVVFPAVTICNQNAFRLAAAAENGSFHWLDDMYNRDDISTFNYTKWGVGNVSMRDVYLQHRHLKDDMIAFHEDFELTITDAGVCYTFNARINNNSTVNATGVKHGLQLVLNVEEYEYTKGPHKAVGLKLLLHHQDDLPLMQDFGDNVQAGLHTFVSLSFTNETSLPPPHGDCTTTRQLLYFDHYTQAACYRECITNFVVDVCGCRDYYMPPFDTDDPPVCNVSRYTNCLLPATETFNENSFAACDCPKACDVVHFKSSMSYATSNQNREDRFDIPEEFLNRTGKHLNLSLDIRECLEPARRRANIEEAERALAGLPQNLTSFKNGLKTVLEKTRLNGHFFRRNFLQLNIYMRDIRVQELEQLEAYTLFDLLSDIGGSMGLLIGASVITLFEAVDACAIAWVSRQRKNTRLRRSSSYSSIAVPTSVL</sequence>
<keyword evidence="7 11" id="KW-0406">Ion transport</keyword>
<feature type="transmembrane region" description="Helical" evidence="13">
    <location>
        <begin position="487"/>
        <end position="511"/>
    </location>
</feature>
<keyword evidence="10 11" id="KW-0407">Ion channel</keyword>
<organism evidence="14 15">
    <name type="scientific">Ridgeia piscesae</name>
    <name type="common">Tubeworm</name>
    <dbReference type="NCBI Taxonomy" id="27915"/>
    <lineage>
        <taxon>Eukaryota</taxon>
        <taxon>Metazoa</taxon>
        <taxon>Spiralia</taxon>
        <taxon>Lophotrochozoa</taxon>
        <taxon>Annelida</taxon>
        <taxon>Polychaeta</taxon>
        <taxon>Sedentaria</taxon>
        <taxon>Canalipalpata</taxon>
        <taxon>Sabellida</taxon>
        <taxon>Siboglinidae</taxon>
        <taxon>Ridgeia</taxon>
    </lineage>
</organism>
<comment type="caution">
    <text evidence="14">The sequence shown here is derived from an EMBL/GenBank/DDBJ whole genome shotgun (WGS) entry which is preliminary data.</text>
</comment>
<evidence type="ECO:0000256" key="12">
    <source>
        <dbReference type="SAM" id="MobiDB-lite"/>
    </source>
</evidence>
<dbReference type="Proteomes" id="UP001209878">
    <property type="component" value="Unassembled WGS sequence"/>
</dbReference>
<keyword evidence="15" id="KW-1185">Reference proteome</keyword>
<evidence type="ECO:0000256" key="6">
    <source>
        <dbReference type="ARBA" id="ARBA00023053"/>
    </source>
</evidence>
<dbReference type="InterPro" id="IPR001873">
    <property type="entry name" value="ENaC"/>
</dbReference>
<gene>
    <name evidence="14" type="ORF">NP493_2558g00001</name>
</gene>